<dbReference type="GeneID" id="75023708"/>
<organism evidence="2 3">
    <name type="scientific">Serratia entomophila</name>
    <dbReference type="NCBI Taxonomy" id="42906"/>
    <lineage>
        <taxon>Bacteria</taxon>
        <taxon>Pseudomonadati</taxon>
        <taxon>Pseudomonadota</taxon>
        <taxon>Gammaproteobacteria</taxon>
        <taxon>Enterobacterales</taxon>
        <taxon>Yersiniaceae</taxon>
        <taxon>Serratia</taxon>
    </lineage>
</organism>
<feature type="domain" description="HicB-like antitoxin of toxin-antitoxin system" evidence="1">
    <location>
        <begin position="5"/>
        <end position="84"/>
    </location>
</feature>
<reference evidence="2" key="1">
    <citation type="journal article" date="2022" name="BMC Genomics">
        <title>Genome sequence of the entomopathogenic Serratia entomophila isolate 626 and characterisation of the species specific itaconate degradation pathway.</title>
        <authorList>
            <person name="Vaughan A.L."/>
            <person name="Altermann E."/>
            <person name="Glare T.R."/>
            <person name="Hurst M.R.H."/>
        </authorList>
    </citation>
    <scope>NUCLEOTIDE SEQUENCE</scope>
    <source>
        <strain evidence="2">626</strain>
    </source>
</reference>
<dbReference type="Pfam" id="PF15970">
    <property type="entry name" value="HicB-like_2"/>
    <property type="match status" value="1"/>
</dbReference>
<dbReference type="Gene3D" id="3.30.160.250">
    <property type="match status" value="1"/>
</dbReference>
<dbReference type="Proteomes" id="UP001056873">
    <property type="component" value="Chromosome"/>
</dbReference>
<protein>
    <recommendedName>
        <fullName evidence="1">HicB-like antitoxin of toxin-antitoxin system domain-containing protein</fullName>
    </recommendedName>
</protein>
<gene>
    <name evidence="2" type="ORF">KFQ06_16860</name>
</gene>
<evidence type="ECO:0000259" key="1">
    <source>
        <dbReference type="Pfam" id="PF15970"/>
    </source>
</evidence>
<dbReference type="RefSeq" id="WP_234585602.1">
    <property type="nucleotide sequence ID" value="NZ_CAMIPG010000004.1"/>
</dbReference>
<sequence>MPCDYSAHYAFDHDSDAWQIGFRDFPEQRAACYKREDVELEAQEGLLTAIAVAMDEGREIPAPSPRQAEELAVHLPVLVRLKLELHNIMLANGIAKADLARRLGFNGGQMDRLLDVSYASKVEALEQALYLLGYEVRTAVMEINRGQ</sequence>
<keyword evidence="3" id="KW-1185">Reference proteome</keyword>
<evidence type="ECO:0000313" key="3">
    <source>
        <dbReference type="Proteomes" id="UP001056873"/>
    </source>
</evidence>
<dbReference type="InterPro" id="IPR031807">
    <property type="entry name" value="HicB-like"/>
</dbReference>
<accession>A0ABY5CNQ7</accession>
<proteinExistence type="predicted"/>
<dbReference type="EMBL" id="CP074347">
    <property type="protein sequence ID" value="USU99711.1"/>
    <property type="molecule type" value="Genomic_DNA"/>
</dbReference>
<evidence type="ECO:0000313" key="2">
    <source>
        <dbReference type="EMBL" id="USU99711.1"/>
    </source>
</evidence>
<name>A0ABY5CNQ7_9GAMM</name>